<comment type="function">
    <text evidence="11">Catalyzes the reversible phosphorylation of UMP to UDP.</text>
</comment>
<evidence type="ECO:0000256" key="3">
    <source>
        <dbReference type="ARBA" id="ARBA00007614"/>
    </source>
</evidence>
<evidence type="ECO:0000256" key="1">
    <source>
        <dbReference type="ARBA" id="ARBA00004496"/>
    </source>
</evidence>
<dbReference type="EC" id="2.7.4.22" evidence="11"/>
<evidence type="ECO:0000256" key="2">
    <source>
        <dbReference type="ARBA" id="ARBA00004791"/>
    </source>
</evidence>
<reference evidence="13 14" key="1">
    <citation type="submission" date="2017-11" db="EMBL/GenBank/DDBJ databases">
        <title>Evolution of Phototrophy in the Chloroflexi Phylum Driven by Horizontal Gene Transfer.</title>
        <authorList>
            <person name="Ward L.M."/>
            <person name="Hemp J."/>
            <person name="Shih P.M."/>
            <person name="Mcglynn S.E."/>
            <person name="Fischer W."/>
        </authorList>
    </citation>
    <scope>NUCLEOTIDE SEQUENCE [LARGE SCALE GENOMIC DNA]</scope>
    <source>
        <strain evidence="13">JP3_7</strain>
    </source>
</reference>
<dbReference type="FunFam" id="3.40.1160.10:FF:000001">
    <property type="entry name" value="Uridylate kinase"/>
    <property type="match status" value="1"/>
</dbReference>
<feature type="region of interest" description="Involved in allosteric activation by GTP" evidence="11">
    <location>
        <begin position="20"/>
        <end position="25"/>
    </location>
</feature>
<keyword evidence="4 11" id="KW-0963">Cytoplasm</keyword>
<evidence type="ECO:0000313" key="14">
    <source>
        <dbReference type="Proteomes" id="UP000230790"/>
    </source>
</evidence>
<comment type="caution">
    <text evidence="13">The sequence shown here is derived from an EMBL/GenBank/DDBJ whole genome shotgun (WGS) entry which is preliminary data.</text>
</comment>
<feature type="binding site" evidence="11">
    <location>
        <begin position="12"/>
        <end position="15"/>
    </location>
    <ligand>
        <name>ATP</name>
        <dbReference type="ChEBI" id="CHEBI:30616"/>
    </ligand>
</feature>
<dbReference type="CDD" id="cd04254">
    <property type="entry name" value="AAK_UMPK-PyrH-Ec"/>
    <property type="match status" value="1"/>
</dbReference>
<sequence>MNVPKYKRVLLKIGGEAFAGPGGMGIVPQLAEQVAAKVRAVRQLGVQVVIVLGAGNFWRGKDGIAHGMDRTTADHIGMLATVMNALALRDAFERLGTEARVQTAIEIRSVAEPYIRLRAIRHLEKGRVVIIGAGTGNPYFTTDTAGALRAAETNCDILIKATKVDGVYSADPRKDDAAQRYEFMTYLEALNQKVGVMDSTALTLCMENNLPILVLNLWQPNSLERAVLGEKIGTLITSGNEPWGS</sequence>
<feature type="domain" description="Aspartate/glutamate/uridylate kinase" evidence="12">
    <location>
        <begin position="7"/>
        <end position="216"/>
    </location>
</feature>
<comment type="subunit">
    <text evidence="11">Homohexamer.</text>
</comment>
<dbReference type="Pfam" id="PF00696">
    <property type="entry name" value="AA_kinase"/>
    <property type="match status" value="1"/>
</dbReference>
<dbReference type="Proteomes" id="UP000230790">
    <property type="component" value="Unassembled WGS sequence"/>
</dbReference>
<evidence type="ECO:0000256" key="9">
    <source>
        <dbReference type="ARBA" id="ARBA00022975"/>
    </source>
</evidence>
<dbReference type="InterPro" id="IPR036393">
    <property type="entry name" value="AceGlu_kinase-like_sf"/>
</dbReference>
<accession>A0A2M8QF14</accession>
<dbReference type="HAMAP" id="MF_01220_B">
    <property type="entry name" value="PyrH_B"/>
    <property type="match status" value="1"/>
</dbReference>
<dbReference type="SUPFAM" id="SSF53633">
    <property type="entry name" value="Carbamate kinase-like"/>
    <property type="match status" value="1"/>
</dbReference>
<dbReference type="InterPro" id="IPR015963">
    <property type="entry name" value="Uridylate_kinase_bac"/>
</dbReference>
<evidence type="ECO:0000256" key="10">
    <source>
        <dbReference type="ARBA" id="ARBA00047767"/>
    </source>
</evidence>
<dbReference type="PIRSF" id="PIRSF005650">
    <property type="entry name" value="Uridylate_kin"/>
    <property type="match status" value="1"/>
</dbReference>
<keyword evidence="8 11" id="KW-0067">ATP-binding</keyword>
<comment type="activity regulation">
    <text evidence="11">Allosterically activated by GTP. Inhibited by UTP.</text>
</comment>
<comment type="catalytic activity">
    <reaction evidence="10 11">
        <text>UMP + ATP = UDP + ADP</text>
        <dbReference type="Rhea" id="RHEA:24400"/>
        <dbReference type="ChEBI" id="CHEBI:30616"/>
        <dbReference type="ChEBI" id="CHEBI:57865"/>
        <dbReference type="ChEBI" id="CHEBI:58223"/>
        <dbReference type="ChEBI" id="CHEBI:456216"/>
        <dbReference type="EC" id="2.7.4.22"/>
    </reaction>
</comment>
<keyword evidence="5 11" id="KW-0808">Transferase</keyword>
<keyword evidence="9 11" id="KW-0665">Pyrimidine biosynthesis</keyword>
<gene>
    <name evidence="11" type="primary">pyrH</name>
    <name evidence="13" type="ORF">CUN48_03530</name>
</gene>
<dbReference type="EMBL" id="PGTN01000015">
    <property type="protein sequence ID" value="PJF48403.1"/>
    <property type="molecule type" value="Genomic_DNA"/>
</dbReference>
<feature type="binding site" evidence="11">
    <location>
        <position position="162"/>
    </location>
    <ligand>
        <name>ATP</name>
        <dbReference type="ChEBI" id="CHEBI:30616"/>
    </ligand>
</feature>
<feature type="binding site" evidence="11">
    <location>
        <position position="171"/>
    </location>
    <ligand>
        <name>ATP</name>
        <dbReference type="ChEBI" id="CHEBI:30616"/>
    </ligand>
</feature>
<comment type="subcellular location">
    <subcellularLocation>
        <location evidence="1 11">Cytoplasm</location>
    </subcellularLocation>
</comment>
<dbReference type="AlphaFoldDB" id="A0A2M8QF14"/>
<evidence type="ECO:0000256" key="6">
    <source>
        <dbReference type="ARBA" id="ARBA00022741"/>
    </source>
</evidence>
<evidence type="ECO:0000256" key="7">
    <source>
        <dbReference type="ARBA" id="ARBA00022777"/>
    </source>
</evidence>
<dbReference type="GO" id="GO:0044210">
    <property type="term" value="P:'de novo' CTP biosynthetic process"/>
    <property type="evidence" value="ECO:0007669"/>
    <property type="project" value="UniProtKB-UniRule"/>
</dbReference>
<proteinExistence type="inferred from homology"/>
<dbReference type="UniPathway" id="UPA00159">
    <property type="reaction ID" value="UER00275"/>
</dbReference>
<dbReference type="GO" id="GO:0006225">
    <property type="term" value="P:UDP biosynthetic process"/>
    <property type="evidence" value="ECO:0007669"/>
    <property type="project" value="TreeGrafter"/>
</dbReference>
<dbReference type="PANTHER" id="PTHR42833:SF4">
    <property type="entry name" value="URIDYLATE KINASE PUMPKIN, CHLOROPLASTIC"/>
    <property type="match status" value="1"/>
</dbReference>
<dbReference type="PANTHER" id="PTHR42833">
    <property type="entry name" value="URIDYLATE KINASE"/>
    <property type="match status" value="1"/>
</dbReference>
<dbReference type="NCBIfam" id="TIGR02075">
    <property type="entry name" value="pyrH_bact"/>
    <property type="match status" value="1"/>
</dbReference>
<evidence type="ECO:0000256" key="8">
    <source>
        <dbReference type="ARBA" id="ARBA00022840"/>
    </source>
</evidence>
<dbReference type="GO" id="GO:0005524">
    <property type="term" value="F:ATP binding"/>
    <property type="evidence" value="ECO:0007669"/>
    <property type="project" value="UniProtKB-KW"/>
</dbReference>
<keyword evidence="7 11" id="KW-0418">Kinase</keyword>
<evidence type="ECO:0000256" key="4">
    <source>
        <dbReference type="ARBA" id="ARBA00022490"/>
    </source>
</evidence>
<dbReference type="GO" id="GO:0005737">
    <property type="term" value="C:cytoplasm"/>
    <property type="evidence" value="ECO:0007669"/>
    <property type="project" value="UniProtKB-SubCell"/>
</dbReference>
<evidence type="ECO:0000256" key="5">
    <source>
        <dbReference type="ARBA" id="ARBA00022679"/>
    </source>
</evidence>
<feature type="binding site" evidence="11">
    <location>
        <position position="55"/>
    </location>
    <ligand>
        <name>ATP</name>
        <dbReference type="ChEBI" id="CHEBI:30616"/>
    </ligand>
</feature>
<name>A0A2M8QF14_9CHLR</name>
<comment type="caution">
    <text evidence="11">Lacks conserved residue(s) required for the propagation of feature annotation.</text>
</comment>
<organism evidence="13 14">
    <name type="scientific">Candidatus Thermofonsia Clade 3 bacterium</name>
    <dbReference type="NCBI Taxonomy" id="2364212"/>
    <lineage>
        <taxon>Bacteria</taxon>
        <taxon>Bacillati</taxon>
        <taxon>Chloroflexota</taxon>
        <taxon>Candidatus Thermofontia</taxon>
        <taxon>Candidatus Thermofonsia Clade 3</taxon>
    </lineage>
</organism>
<keyword evidence="11" id="KW-0021">Allosteric enzyme</keyword>
<evidence type="ECO:0000259" key="12">
    <source>
        <dbReference type="Pfam" id="PF00696"/>
    </source>
</evidence>
<protein>
    <recommendedName>
        <fullName evidence="11">Uridylate kinase</fullName>
        <shortName evidence="11">UK</shortName>
        <ecNumber evidence="11">2.7.4.22</ecNumber>
    </recommendedName>
    <alternativeName>
        <fullName evidence="11">Uridine monophosphate kinase</fullName>
        <shortName evidence="11">UMP kinase</shortName>
        <shortName evidence="11">UMPK</shortName>
    </alternativeName>
</protein>
<feature type="binding site" evidence="11">
    <location>
        <position position="59"/>
    </location>
    <ligand>
        <name>ATP</name>
        <dbReference type="ChEBI" id="CHEBI:30616"/>
    </ligand>
</feature>
<keyword evidence="6 11" id="KW-0547">Nucleotide-binding</keyword>
<feature type="binding site" evidence="11">
    <location>
        <begin position="135"/>
        <end position="142"/>
    </location>
    <ligand>
        <name>UMP</name>
        <dbReference type="ChEBI" id="CHEBI:57865"/>
    </ligand>
</feature>
<feature type="binding site" evidence="11">
    <location>
        <position position="74"/>
    </location>
    <ligand>
        <name>UMP</name>
        <dbReference type="ChEBI" id="CHEBI:57865"/>
    </ligand>
</feature>
<dbReference type="InterPro" id="IPR001048">
    <property type="entry name" value="Asp/Glu/Uridylate_kinase"/>
</dbReference>
<dbReference type="InterPro" id="IPR011817">
    <property type="entry name" value="Uridylate_kinase"/>
</dbReference>
<comment type="similarity">
    <text evidence="3 11">Belongs to the UMP kinase family.</text>
</comment>
<evidence type="ECO:0000313" key="13">
    <source>
        <dbReference type="EMBL" id="PJF48403.1"/>
    </source>
</evidence>
<dbReference type="Gene3D" id="3.40.1160.10">
    <property type="entry name" value="Acetylglutamate kinase-like"/>
    <property type="match status" value="1"/>
</dbReference>
<dbReference type="GO" id="GO:0033862">
    <property type="term" value="F:UMP kinase activity"/>
    <property type="evidence" value="ECO:0007669"/>
    <property type="project" value="UniProtKB-EC"/>
</dbReference>
<comment type="pathway">
    <text evidence="2 11">Pyrimidine metabolism; CTP biosynthesis via de novo pathway; UDP from UMP (UMPK route): step 1/1.</text>
</comment>
<feature type="binding site" evidence="11">
    <location>
        <position position="168"/>
    </location>
    <ligand>
        <name>ATP</name>
        <dbReference type="ChEBI" id="CHEBI:30616"/>
    </ligand>
</feature>
<evidence type="ECO:0000256" key="11">
    <source>
        <dbReference type="HAMAP-Rule" id="MF_01220"/>
    </source>
</evidence>